<dbReference type="InterPro" id="IPR011990">
    <property type="entry name" value="TPR-like_helical_dom_sf"/>
</dbReference>
<evidence type="ECO:0000259" key="7">
    <source>
        <dbReference type="Pfam" id="PF14432"/>
    </source>
</evidence>
<dbReference type="GO" id="GO:0009451">
    <property type="term" value="P:RNA modification"/>
    <property type="evidence" value="ECO:0007669"/>
    <property type="project" value="InterPro"/>
</dbReference>
<dbReference type="InterPro" id="IPR032867">
    <property type="entry name" value="DYW_dom"/>
</dbReference>
<feature type="repeat" description="PPR" evidence="6">
    <location>
        <begin position="179"/>
        <end position="213"/>
    </location>
</feature>
<dbReference type="FunFam" id="1.25.40.10:FF:000366">
    <property type="entry name" value="Pentatricopeptide (PPR) repeat-containing protein"/>
    <property type="match status" value="1"/>
</dbReference>
<keyword evidence="3" id="KW-0677">Repeat</keyword>
<dbReference type="Pfam" id="PF13041">
    <property type="entry name" value="PPR_2"/>
    <property type="match status" value="2"/>
</dbReference>
<organism evidence="8 9">
    <name type="scientific">Escallonia rubra</name>
    <dbReference type="NCBI Taxonomy" id="112253"/>
    <lineage>
        <taxon>Eukaryota</taxon>
        <taxon>Viridiplantae</taxon>
        <taxon>Streptophyta</taxon>
        <taxon>Embryophyta</taxon>
        <taxon>Tracheophyta</taxon>
        <taxon>Spermatophyta</taxon>
        <taxon>Magnoliopsida</taxon>
        <taxon>eudicotyledons</taxon>
        <taxon>Gunneridae</taxon>
        <taxon>Pentapetalae</taxon>
        <taxon>asterids</taxon>
        <taxon>campanulids</taxon>
        <taxon>Escalloniales</taxon>
        <taxon>Escalloniaceae</taxon>
        <taxon>Escallonia</taxon>
    </lineage>
</organism>
<dbReference type="GO" id="GO:0003723">
    <property type="term" value="F:RNA binding"/>
    <property type="evidence" value="ECO:0007669"/>
    <property type="project" value="InterPro"/>
</dbReference>
<dbReference type="FunFam" id="1.25.40.10:FF:000488">
    <property type="entry name" value="Pentatricopeptide repeat-containing protein, mitochondrial"/>
    <property type="match status" value="1"/>
</dbReference>
<comment type="subcellular location">
    <subcellularLocation>
        <location evidence="1">Mitochondrion</location>
    </subcellularLocation>
</comment>
<dbReference type="Pfam" id="PF12854">
    <property type="entry name" value="PPR_1"/>
    <property type="match status" value="1"/>
</dbReference>
<evidence type="ECO:0000256" key="3">
    <source>
        <dbReference type="ARBA" id="ARBA00022737"/>
    </source>
</evidence>
<comment type="caution">
    <text evidence="8">The sequence shown here is derived from an EMBL/GenBank/DDBJ whole genome shotgun (WGS) entry which is preliminary data.</text>
</comment>
<keyword evidence="4" id="KW-0809">Transit peptide</keyword>
<feature type="domain" description="DYW" evidence="7">
    <location>
        <begin position="493"/>
        <end position="586"/>
    </location>
</feature>
<feature type="repeat" description="PPR" evidence="6">
    <location>
        <begin position="415"/>
        <end position="449"/>
    </location>
</feature>
<dbReference type="PANTHER" id="PTHR47926">
    <property type="entry name" value="PENTATRICOPEPTIDE REPEAT-CONTAINING PROTEIN"/>
    <property type="match status" value="1"/>
</dbReference>
<feature type="repeat" description="PPR" evidence="6">
    <location>
        <begin position="15"/>
        <end position="49"/>
    </location>
</feature>
<dbReference type="AlphaFoldDB" id="A0AA88UJZ3"/>
<dbReference type="Proteomes" id="UP001187471">
    <property type="component" value="Unassembled WGS sequence"/>
</dbReference>
<dbReference type="Pfam" id="PF20431">
    <property type="entry name" value="E_motif"/>
    <property type="match status" value="1"/>
</dbReference>
<sequence>MNALTSMQHHHLWADSLTYSELIKCCLARGAVEQARLVHRHVFSDGYQPKTFLINVLLNMYVKFDLLEEARKLFDHMPDKNVVSWTTMIAAFSNANLKDKALHFLILMLRDGVTPNMFTYSSVLRACPGLHNLTQLHCSIIKSGLDSDVFVRSALIDIYSKWGELQNAQLIFNEMVTADLVVWNSIIGAFAQNSEGDEALTLFLGMKRAGFDANHATLTNVLRACTGLALLESGRQVHVHLLKFGQDLILQNALLDMYCKCGSLEDANRAFARMAEKDVISWSTMVIGLAQNGFSREALEVFGKMKTSGIKPNYITMLGVLFACSHAGLVEDGRHYFQSMQKLFGIDPGTEHYGCMVDLLGRAGKLDEAVKLINKMRFKPDAVIWRTLLGACRVHRNTDLGVYAAKQILNLDPNNAGTYVLLSNIYANSQRWDDAEEVRKTMEQKGIKKEPGCSWIEVNKHLHAFIMGDDSHQQMDEIIRELNQYISRLKGLGYVPDTDFILQDLEEGEEKEDSLLHHSEKLAIVFGMMSLTKEKTIRIRKNLRICGDCHIFTKLLAKMENRNIVIRDPIRYHHFQNGLCSCGDYW</sequence>
<dbReference type="InterPro" id="IPR046960">
    <property type="entry name" value="PPR_At4g14850-like_plant"/>
</dbReference>
<evidence type="ECO:0000256" key="6">
    <source>
        <dbReference type="PROSITE-ProRule" id="PRU00708"/>
    </source>
</evidence>
<name>A0AA88UJZ3_9ASTE</name>
<dbReference type="PANTHER" id="PTHR47926:SF420">
    <property type="entry name" value="REPEAT-CONTAINING PROTEIN, PUTATIVE-RELATED"/>
    <property type="match status" value="1"/>
</dbReference>
<protein>
    <recommendedName>
        <fullName evidence="7">DYW domain-containing protein</fullName>
    </recommendedName>
</protein>
<feature type="repeat" description="PPR" evidence="6">
    <location>
        <begin position="247"/>
        <end position="277"/>
    </location>
</feature>
<dbReference type="SUPFAM" id="SSF48452">
    <property type="entry name" value="TPR-like"/>
    <property type="match status" value="1"/>
</dbReference>
<dbReference type="Gene3D" id="1.25.40.10">
    <property type="entry name" value="Tetratricopeptide repeat domain"/>
    <property type="match status" value="3"/>
</dbReference>
<keyword evidence="9" id="KW-1185">Reference proteome</keyword>
<feature type="repeat" description="PPR" evidence="6">
    <location>
        <begin position="81"/>
        <end position="115"/>
    </location>
</feature>
<dbReference type="Pfam" id="PF14432">
    <property type="entry name" value="DYW_deaminase"/>
    <property type="match status" value="1"/>
</dbReference>
<dbReference type="FunFam" id="1.25.40.10:FF:000501">
    <property type="entry name" value="Putative pentatricopeptide repeat-containing protein mitochondrial"/>
    <property type="match status" value="1"/>
</dbReference>
<proteinExistence type="inferred from homology"/>
<dbReference type="FunFam" id="1.25.40.10:FF:000031">
    <property type="entry name" value="Pentatricopeptide repeat-containing protein mitochondrial"/>
    <property type="match status" value="1"/>
</dbReference>
<dbReference type="InterPro" id="IPR002885">
    <property type="entry name" value="PPR_rpt"/>
</dbReference>
<dbReference type="Pfam" id="PF01535">
    <property type="entry name" value="PPR"/>
    <property type="match status" value="3"/>
</dbReference>
<evidence type="ECO:0000256" key="5">
    <source>
        <dbReference type="ARBA" id="ARBA00023128"/>
    </source>
</evidence>
<evidence type="ECO:0000256" key="4">
    <source>
        <dbReference type="ARBA" id="ARBA00022946"/>
    </source>
</evidence>
<evidence type="ECO:0000256" key="1">
    <source>
        <dbReference type="ARBA" id="ARBA00004173"/>
    </source>
</evidence>
<evidence type="ECO:0000256" key="2">
    <source>
        <dbReference type="ARBA" id="ARBA00006643"/>
    </source>
</evidence>
<reference evidence="8" key="1">
    <citation type="submission" date="2022-12" db="EMBL/GenBank/DDBJ databases">
        <title>Draft genome assemblies for two species of Escallonia (Escalloniales).</title>
        <authorList>
            <person name="Chanderbali A."/>
            <person name="Dervinis C."/>
            <person name="Anghel I."/>
            <person name="Soltis D."/>
            <person name="Soltis P."/>
            <person name="Zapata F."/>
        </authorList>
    </citation>
    <scope>NUCLEOTIDE SEQUENCE</scope>
    <source>
        <strain evidence="8">UCBG92.1500</strain>
        <tissue evidence="8">Leaf</tissue>
    </source>
</reference>
<accession>A0AA88UJZ3</accession>
<evidence type="ECO:0000313" key="9">
    <source>
        <dbReference type="Proteomes" id="UP001187471"/>
    </source>
</evidence>
<comment type="similarity">
    <text evidence="2">Belongs to the PPR family. PCMP-H subfamily.</text>
</comment>
<dbReference type="PROSITE" id="PS51375">
    <property type="entry name" value="PPR"/>
    <property type="match status" value="6"/>
</dbReference>
<dbReference type="GO" id="GO:0008270">
    <property type="term" value="F:zinc ion binding"/>
    <property type="evidence" value="ECO:0007669"/>
    <property type="project" value="InterPro"/>
</dbReference>
<dbReference type="EMBL" id="JAVXUO010001228">
    <property type="protein sequence ID" value="KAK2984463.1"/>
    <property type="molecule type" value="Genomic_DNA"/>
</dbReference>
<keyword evidence="5" id="KW-0496">Mitochondrion</keyword>
<evidence type="ECO:0000313" key="8">
    <source>
        <dbReference type="EMBL" id="KAK2984463.1"/>
    </source>
</evidence>
<dbReference type="InterPro" id="IPR046848">
    <property type="entry name" value="E_motif"/>
</dbReference>
<feature type="repeat" description="PPR" evidence="6">
    <location>
        <begin position="278"/>
        <end position="312"/>
    </location>
</feature>
<dbReference type="GO" id="GO:0005739">
    <property type="term" value="C:mitochondrion"/>
    <property type="evidence" value="ECO:0007669"/>
    <property type="project" value="UniProtKB-SubCell"/>
</dbReference>
<gene>
    <name evidence="8" type="ORF">RJ640_026950</name>
</gene>
<dbReference type="NCBIfam" id="TIGR00756">
    <property type="entry name" value="PPR"/>
    <property type="match status" value="5"/>
</dbReference>